<dbReference type="InterPro" id="IPR039424">
    <property type="entry name" value="SBP_5"/>
</dbReference>
<dbReference type="Proteomes" id="UP001596039">
    <property type="component" value="Unassembled WGS sequence"/>
</dbReference>
<proteinExistence type="predicted"/>
<gene>
    <name evidence="2" type="ORF">ACFPJ4_01955</name>
</gene>
<dbReference type="InterPro" id="IPR030678">
    <property type="entry name" value="Peptide/Ni-bd"/>
</dbReference>
<dbReference type="EMBL" id="JBHSMG010000001">
    <property type="protein sequence ID" value="MFC5500998.1"/>
    <property type="molecule type" value="Genomic_DNA"/>
</dbReference>
<dbReference type="PANTHER" id="PTHR30290:SF65">
    <property type="entry name" value="MONOACYL PHOSPHATIDYLINOSITOL TETRAMANNOSIDE-BINDING PROTEIN LPQW-RELATED"/>
    <property type="match status" value="1"/>
</dbReference>
<dbReference type="Gene3D" id="3.90.76.10">
    <property type="entry name" value="Dipeptide-binding Protein, Domain 1"/>
    <property type="match status" value="1"/>
</dbReference>
<feature type="domain" description="Solute-binding protein family 5" evidence="1">
    <location>
        <begin position="47"/>
        <end position="418"/>
    </location>
</feature>
<dbReference type="SUPFAM" id="SSF53850">
    <property type="entry name" value="Periplasmic binding protein-like II"/>
    <property type="match status" value="1"/>
</dbReference>
<organism evidence="2 3">
    <name type="scientific">Lysinimonas soli</name>
    <dbReference type="NCBI Taxonomy" id="1074233"/>
    <lineage>
        <taxon>Bacteria</taxon>
        <taxon>Bacillati</taxon>
        <taxon>Actinomycetota</taxon>
        <taxon>Actinomycetes</taxon>
        <taxon>Micrococcales</taxon>
        <taxon>Microbacteriaceae</taxon>
        <taxon>Lysinimonas</taxon>
    </lineage>
</organism>
<sequence length="550" mass="59876">MNTMNSFTATNYATYNSNVSYLYQGVGFNYYDNSPKLVKNPAFGTYKKLSDSPLTVQYTINDGVKWTDGTPVDAADMILAWGSSITKYNDPKGVNFGSINAGSGLDYVTKMPKIGSDGRTITLTYDKPYVDWEILPAITPNIPSAVLWEEAGIDKKTGKDAQDAVVKAFKDDDTSTLTKLAKIWKTGFDMTSTPKDAKLLTTYGPYKVQSLTKQYVTLVSNPDFTWGPKPKIAKITVRFIPDQTAQVQALQNGELSVLYGQATADTVSALKGASGIKSTTTPTATFEHVDLTFNNNGPFDPATYGGDAQKALEVRQAFFKVIPRQQMLERLITPISPNVKLDDSSLFLPGQQGYDESVKNNGSSDYQTVDVAAAKALLAKAGVTGPVTVRFAYANDNPRRQGEFQLIQASAKDAGFNVVDVGKPGADFFGPDGIGSGKYVYDATVFAYQLSSGSVTQSQANTTTGNAYNYQGYSNTKVDALWQKAATVTSSADAIPLQQQIDGYLWKDASTLTLFQLPDVSAWSSKISNVSDAPYSPNIFWNFWEWTESK</sequence>
<dbReference type="PANTHER" id="PTHR30290">
    <property type="entry name" value="PERIPLASMIC BINDING COMPONENT OF ABC TRANSPORTER"/>
    <property type="match status" value="1"/>
</dbReference>
<evidence type="ECO:0000313" key="2">
    <source>
        <dbReference type="EMBL" id="MFC5500998.1"/>
    </source>
</evidence>
<comment type="caution">
    <text evidence="2">The sequence shown here is derived from an EMBL/GenBank/DDBJ whole genome shotgun (WGS) entry which is preliminary data.</text>
</comment>
<dbReference type="Gene3D" id="3.10.105.10">
    <property type="entry name" value="Dipeptide-binding Protein, Domain 3"/>
    <property type="match status" value="1"/>
</dbReference>
<protein>
    <submittedName>
        <fullName evidence="2">ABC transporter family substrate-binding protein</fullName>
    </submittedName>
</protein>
<dbReference type="InterPro" id="IPR000914">
    <property type="entry name" value="SBP_5_dom"/>
</dbReference>
<dbReference type="RefSeq" id="WP_386738604.1">
    <property type="nucleotide sequence ID" value="NZ_JBHSMG010000001.1"/>
</dbReference>
<dbReference type="CDD" id="cd08501">
    <property type="entry name" value="PBP2_Lpqw"/>
    <property type="match status" value="1"/>
</dbReference>
<name>A0ABW0NN26_9MICO</name>
<keyword evidence="3" id="KW-1185">Reference proteome</keyword>
<evidence type="ECO:0000313" key="3">
    <source>
        <dbReference type="Proteomes" id="UP001596039"/>
    </source>
</evidence>
<reference evidence="3" key="1">
    <citation type="journal article" date="2019" name="Int. J. Syst. Evol. Microbiol.">
        <title>The Global Catalogue of Microorganisms (GCM) 10K type strain sequencing project: providing services to taxonomists for standard genome sequencing and annotation.</title>
        <authorList>
            <consortium name="The Broad Institute Genomics Platform"/>
            <consortium name="The Broad Institute Genome Sequencing Center for Infectious Disease"/>
            <person name="Wu L."/>
            <person name="Ma J."/>
        </authorList>
    </citation>
    <scope>NUCLEOTIDE SEQUENCE [LARGE SCALE GENOMIC DNA]</scope>
    <source>
        <strain evidence="3">CGMCC 4.6997</strain>
    </source>
</reference>
<dbReference type="Gene3D" id="3.40.190.10">
    <property type="entry name" value="Periplasmic binding protein-like II"/>
    <property type="match status" value="1"/>
</dbReference>
<accession>A0ABW0NN26</accession>
<evidence type="ECO:0000259" key="1">
    <source>
        <dbReference type="Pfam" id="PF00496"/>
    </source>
</evidence>
<dbReference type="PIRSF" id="PIRSF002741">
    <property type="entry name" value="MppA"/>
    <property type="match status" value="1"/>
</dbReference>
<dbReference type="Pfam" id="PF00496">
    <property type="entry name" value="SBP_bac_5"/>
    <property type="match status" value="1"/>
</dbReference>